<dbReference type="FunFam" id="3.40.50.140:FF:000003">
    <property type="entry name" value="DNA topoisomerase"/>
    <property type="match status" value="1"/>
</dbReference>
<dbReference type="Pfam" id="PF01751">
    <property type="entry name" value="Toprim"/>
    <property type="match status" value="1"/>
</dbReference>
<comment type="caution">
    <text evidence="11">The sequence shown here is derived from an EMBL/GenBank/DDBJ whole genome shotgun (WGS) entry which is preliminary data.</text>
</comment>
<keyword evidence="12" id="KW-1185">Reference proteome</keyword>
<evidence type="ECO:0000256" key="8">
    <source>
        <dbReference type="SAM" id="MobiDB-lite"/>
    </source>
</evidence>
<dbReference type="Gene3D" id="2.70.20.10">
    <property type="entry name" value="Topoisomerase I, domain 3"/>
    <property type="match status" value="1"/>
</dbReference>
<evidence type="ECO:0000256" key="7">
    <source>
        <dbReference type="RuleBase" id="RU362092"/>
    </source>
</evidence>
<feature type="region of interest" description="Disordered" evidence="8">
    <location>
        <begin position="405"/>
        <end position="424"/>
    </location>
</feature>
<dbReference type="CDD" id="cd03362">
    <property type="entry name" value="TOPRIM_TopoIA_TopoIII"/>
    <property type="match status" value="1"/>
</dbReference>
<feature type="domain" description="Topo IA-type catalytic" evidence="10">
    <location>
        <begin position="167"/>
        <end position="617"/>
    </location>
</feature>
<dbReference type="InterPro" id="IPR003602">
    <property type="entry name" value="Topo_IA_DNA-bd_dom"/>
</dbReference>
<dbReference type="GO" id="GO:0003677">
    <property type="term" value="F:DNA binding"/>
    <property type="evidence" value="ECO:0007669"/>
    <property type="project" value="UniProtKB-KW"/>
</dbReference>
<dbReference type="InterPro" id="IPR034144">
    <property type="entry name" value="TOPRIM_TopoIII"/>
</dbReference>
<evidence type="ECO:0000313" key="11">
    <source>
        <dbReference type="EMBL" id="KAK5577233.1"/>
    </source>
</evidence>
<evidence type="ECO:0000259" key="10">
    <source>
        <dbReference type="PROSITE" id="PS52039"/>
    </source>
</evidence>
<dbReference type="InterPro" id="IPR013497">
    <property type="entry name" value="Topo_IA_cen"/>
</dbReference>
<dbReference type="GO" id="GO:0031422">
    <property type="term" value="C:RecQ family helicase-topoisomerase III complex"/>
    <property type="evidence" value="ECO:0007669"/>
    <property type="project" value="TreeGrafter"/>
</dbReference>
<dbReference type="Pfam" id="PF01131">
    <property type="entry name" value="Topoisom_bac"/>
    <property type="match status" value="1"/>
</dbReference>
<dbReference type="PROSITE" id="PS50880">
    <property type="entry name" value="TOPRIM"/>
    <property type="match status" value="1"/>
</dbReference>
<evidence type="ECO:0000259" key="9">
    <source>
        <dbReference type="PROSITE" id="PS50880"/>
    </source>
</evidence>
<comment type="function">
    <text evidence="7">Introduces a single-strand break via transesterification at a target site in duplex DNA. Releases the supercoiling and torsional tension of DNA introduced during the DNA replication and transcription by transiently cleaving and rejoining one strand of the DNA duplex. The scissile phosphodiester is attacked by the catalytic tyrosine of the enzyme, resulting in the formation of a DNA-(5'-phosphotyrosyl)-enzyme intermediate and the expulsion of a 3'-OH DNA strand.</text>
</comment>
<comment type="similarity">
    <text evidence="2 7">Belongs to the type IA topoisomerase family.</text>
</comment>
<dbReference type="Gene3D" id="3.40.50.140">
    <property type="match status" value="1"/>
</dbReference>
<feature type="region of interest" description="Disordered" evidence="8">
    <location>
        <begin position="763"/>
        <end position="822"/>
    </location>
</feature>
<keyword evidence="6 7" id="KW-0413">Isomerase</keyword>
<comment type="catalytic activity">
    <reaction evidence="1 7">
        <text>ATP-independent breakage of single-stranded DNA, followed by passage and rejoining.</text>
        <dbReference type="EC" id="5.6.2.1"/>
    </reaction>
</comment>
<dbReference type="AlphaFoldDB" id="A0AAN7U866"/>
<dbReference type="CDD" id="cd00186">
    <property type="entry name" value="TOP1Ac"/>
    <property type="match status" value="1"/>
</dbReference>
<name>A0AAN7U866_9MYCE</name>
<dbReference type="Proteomes" id="UP001344447">
    <property type="component" value="Unassembled WGS sequence"/>
</dbReference>
<dbReference type="PROSITE" id="PS00396">
    <property type="entry name" value="TOPO_IA_1"/>
    <property type="match status" value="1"/>
</dbReference>
<reference evidence="11 12" key="1">
    <citation type="submission" date="2023-11" db="EMBL/GenBank/DDBJ databases">
        <title>Dfirmibasis_genome.</title>
        <authorList>
            <person name="Edelbroek B."/>
            <person name="Kjellin J."/>
            <person name="Jerlstrom-Hultqvist J."/>
            <person name="Soderbom F."/>
        </authorList>
    </citation>
    <scope>NUCLEOTIDE SEQUENCE [LARGE SCALE GENOMIC DNA]</scope>
    <source>
        <strain evidence="11 12">TNS-C-14</strain>
    </source>
</reference>
<dbReference type="GO" id="GO:0005634">
    <property type="term" value="C:nucleus"/>
    <property type="evidence" value="ECO:0007669"/>
    <property type="project" value="TreeGrafter"/>
</dbReference>
<dbReference type="GO" id="GO:0006265">
    <property type="term" value="P:DNA topological change"/>
    <property type="evidence" value="ECO:0007669"/>
    <property type="project" value="InterPro"/>
</dbReference>
<dbReference type="PRINTS" id="PR00417">
    <property type="entry name" value="PRTPISMRASEI"/>
</dbReference>
<proteinExistence type="inferred from homology"/>
<dbReference type="SMART" id="SM00493">
    <property type="entry name" value="TOPRIM"/>
    <property type="match status" value="1"/>
</dbReference>
<dbReference type="GO" id="GO:0003917">
    <property type="term" value="F:DNA topoisomerase type I (single strand cut, ATP-independent) activity"/>
    <property type="evidence" value="ECO:0007669"/>
    <property type="project" value="UniProtKB-EC"/>
</dbReference>
<gene>
    <name evidence="11" type="ORF">RB653_002173</name>
</gene>
<keyword evidence="5 7" id="KW-0238">DNA-binding</keyword>
<dbReference type="FunFam" id="1.10.290.10:FF:000001">
    <property type="entry name" value="DNA topoisomerase"/>
    <property type="match status" value="1"/>
</dbReference>
<dbReference type="GO" id="GO:0006310">
    <property type="term" value="P:DNA recombination"/>
    <property type="evidence" value="ECO:0007669"/>
    <property type="project" value="TreeGrafter"/>
</dbReference>
<dbReference type="Gene3D" id="1.10.460.10">
    <property type="entry name" value="Topoisomerase I, domain 2"/>
    <property type="match status" value="1"/>
</dbReference>
<organism evidence="11 12">
    <name type="scientific">Dictyostelium firmibasis</name>
    <dbReference type="NCBI Taxonomy" id="79012"/>
    <lineage>
        <taxon>Eukaryota</taxon>
        <taxon>Amoebozoa</taxon>
        <taxon>Evosea</taxon>
        <taxon>Eumycetozoa</taxon>
        <taxon>Dictyostelia</taxon>
        <taxon>Dictyosteliales</taxon>
        <taxon>Dictyosteliaceae</taxon>
        <taxon>Dictyostelium</taxon>
    </lineage>
</organism>
<evidence type="ECO:0000256" key="1">
    <source>
        <dbReference type="ARBA" id="ARBA00000213"/>
    </source>
</evidence>
<dbReference type="SMART" id="SM00437">
    <property type="entry name" value="TOP1Ac"/>
    <property type="match status" value="1"/>
</dbReference>
<dbReference type="InterPro" id="IPR000380">
    <property type="entry name" value="Topo_IA"/>
</dbReference>
<dbReference type="InterPro" id="IPR013824">
    <property type="entry name" value="Topo_IA_cen_sub1"/>
</dbReference>
<dbReference type="EC" id="5.6.2.1" evidence="3 7"/>
<evidence type="ECO:0000256" key="3">
    <source>
        <dbReference type="ARBA" id="ARBA00012891"/>
    </source>
</evidence>
<dbReference type="SUPFAM" id="SSF56712">
    <property type="entry name" value="Prokaryotic type I DNA topoisomerase"/>
    <property type="match status" value="1"/>
</dbReference>
<evidence type="ECO:0000256" key="5">
    <source>
        <dbReference type="ARBA" id="ARBA00023125"/>
    </source>
</evidence>
<dbReference type="InterPro" id="IPR006171">
    <property type="entry name" value="TOPRIM_dom"/>
</dbReference>
<dbReference type="PROSITE" id="PS52039">
    <property type="entry name" value="TOPO_IA_2"/>
    <property type="match status" value="1"/>
</dbReference>
<accession>A0AAN7U866</accession>
<dbReference type="InterPro" id="IPR013826">
    <property type="entry name" value="Topo_IA_cen_sub3"/>
</dbReference>
<dbReference type="EMBL" id="JAVFKY010000004">
    <property type="protein sequence ID" value="KAK5577233.1"/>
    <property type="molecule type" value="Genomic_DNA"/>
</dbReference>
<dbReference type="Gene3D" id="1.10.290.10">
    <property type="entry name" value="Topoisomerase I, domain 4"/>
    <property type="match status" value="1"/>
</dbReference>
<evidence type="ECO:0000256" key="2">
    <source>
        <dbReference type="ARBA" id="ARBA00009446"/>
    </source>
</evidence>
<sequence>MTKRILNVAEKPSAAKEISAILSNKRATVREGFSKYNKLWDFKYNILNFNDCEMIFTSVTGHLMEIDVVEQFKPWASCDPIQLFEAPIRKSVPSDKEPLKKTLEREIKKADILILWLDCDREGENIAFEVLEVCKGAKKRFEFYRAHFSAIIPREIDRACKNLVKPNEKDSIAVDTRMEIDLRIGAAFTRFQTLYLKKFKISSNSNDRPPPASRPNGHGGGILSSNNSSGGKEIISYGPCQFPTLGFVVERYFRIVNFKPEDFWSLSVIHEKSDSGKKIPVTFSWCRKRLFDYTSAFILYEKCLDNTEATVVDVTSKESRYRPVPLTTIELQKAASKKLRISSAQTMQLAEELYTKGFISYPRTETDSFQAGTDLKGLISNQSTNPEWGAYASRLVNNNEFVYPKSGKNNDNSHPPIHPTSAATGLTGNSKKIYDFITRRFLACCSEESVFANTTVTIDIEGEGFSETGTMVLKLGYLEVYPFDKRNDKLIPTYQKGERFTPKRIDLTKGTTMAPHYITEAELLTAMDTNKIGTDATMATHIQTIQDRLYVTKNESNQFVPSHLGVSLVASYELMGFEFSKPNLRAAIEADVDKISRGQKTKQDVLQSTIEKYKQLYQLANQNTDCFDRSFREFYEPADPKGGEFRVLVPQFSRCGKCNGRMQYKSDQNQETPKRILFCPQCIDTFDLPIKGDISQLVTTTGTPQICPICKYQVLSVKNPVNDQSYTICPKCRSFPPNSTHKKPFHCFQCTFTCNLATGNRQQQQQQQQPLQQTNYNNNNNSRPTTTRTTRTTNTTQRRTFTASNNNFNNNNSRNPDRNFIF</sequence>
<dbReference type="SMART" id="SM00436">
    <property type="entry name" value="TOP1Bc"/>
    <property type="match status" value="1"/>
</dbReference>
<evidence type="ECO:0000256" key="4">
    <source>
        <dbReference type="ARBA" id="ARBA00023029"/>
    </source>
</evidence>
<protein>
    <recommendedName>
        <fullName evidence="3 7">DNA topoisomerase</fullName>
        <ecNumber evidence="3 7">5.6.2.1</ecNumber>
    </recommendedName>
</protein>
<dbReference type="InterPro" id="IPR023405">
    <property type="entry name" value="Topo_IA_core_domain"/>
</dbReference>
<dbReference type="PANTHER" id="PTHR11390">
    <property type="entry name" value="PROKARYOTIC DNA TOPOISOMERASE"/>
    <property type="match status" value="1"/>
</dbReference>
<feature type="region of interest" description="Disordered" evidence="8">
    <location>
        <begin position="202"/>
        <end position="223"/>
    </location>
</feature>
<evidence type="ECO:0000256" key="6">
    <source>
        <dbReference type="ARBA" id="ARBA00023235"/>
    </source>
</evidence>
<dbReference type="PANTHER" id="PTHR11390:SF21">
    <property type="entry name" value="DNA TOPOISOMERASE 3-ALPHA"/>
    <property type="match status" value="1"/>
</dbReference>
<dbReference type="GO" id="GO:0006281">
    <property type="term" value="P:DNA repair"/>
    <property type="evidence" value="ECO:0007669"/>
    <property type="project" value="TreeGrafter"/>
</dbReference>
<dbReference type="InterPro" id="IPR003601">
    <property type="entry name" value="Topo_IA_2"/>
</dbReference>
<evidence type="ECO:0000313" key="12">
    <source>
        <dbReference type="Proteomes" id="UP001344447"/>
    </source>
</evidence>
<dbReference type="InterPro" id="IPR023406">
    <property type="entry name" value="Topo_IA_AS"/>
</dbReference>
<keyword evidence="4 7" id="KW-0799">Topoisomerase</keyword>
<dbReference type="InterPro" id="IPR013825">
    <property type="entry name" value="Topo_IA_cen_sub2"/>
</dbReference>
<feature type="domain" description="Toprim" evidence="9">
    <location>
        <begin position="4"/>
        <end position="149"/>
    </location>
</feature>